<evidence type="ECO:0000259" key="2">
    <source>
        <dbReference type="Pfam" id="PF20209"/>
    </source>
</evidence>
<keyword evidence="4" id="KW-1185">Reference proteome</keyword>
<dbReference type="AlphaFoldDB" id="A0A0C3B7Z2"/>
<dbReference type="InParanoid" id="A0A0C3B7Z2"/>
<accession>A0A0C3B7Z2</accession>
<reference evidence="3 4" key="1">
    <citation type="submission" date="2014-04" db="EMBL/GenBank/DDBJ databases">
        <authorList>
            <consortium name="DOE Joint Genome Institute"/>
            <person name="Kuo A."/>
            <person name="Tarkka M."/>
            <person name="Buscot F."/>
            <person name="Kohler A."/>
            <person name="Nagy L.G."/>
            <person name="Floudas D."/>
            <person name="Copeland A."/>
            <person name="Barry K.W."/>
            <person name="Cichocki N."/>
            <person name="Veneault-Fourrey C."/>
            <person name="LaButti K."/>
            <person name="Lindquist E.A."/>
            <person name="Lipzen A."/>
            <person name="Lundell T."/>
            <person name="Morin E."/>
            <person name="Murat C."/>
            <person name="Sun H."/>
            <person name="Tunlid A."/>
            <person name="Henrissat B."/>
            <person name="Grigoriev I.V."/>
            <person name="Hibbett D.S."/>
            <person name="Martin F."/>
            <person name="Nordberg H.P."/>
            <person name="Cantor M.N."/>
            <person name="Hua S.X."/>
        </authorList>
    </citation>
    <scope>NUCLEOTIDE SEQUENCE [LARGE SCALE GENOMIC DNA]</scope>
    <source>
        <strain evidence="3 4">F 1598</strain>
    </source>
</reference>
<proteinExistence type="predicted"/>
<dbReference type="EMBL" id="KN833082">
    <property type="protein sequence ID" value="KIM73422.1"/>
    <property type="molecule type" value="Genomic_DNA"/>
</dbReference>
<dbReference type="Proteomes" id="UP000054166">
    <property type="component" value="Unassembled WGS sequence"/>
</dbReference>
<evidence type="ECO:0000256" key="1">
    <source>
        <dbReference type="SAM" id="Phobius"/>
    </source>
</evidence>
<keyword evidence="1" id="KW-1133">Transmembrane helix</keyword>
<dbReference type="OrthoDB" id="2801422at2759"/>
<name>A0A0C3B7Z2_PILCF</name>
<keyword evidence="1" id="KW-0472">Membrane</keyword>
<organism evidence="3 4">
    <name type="scientific">Piloderma croceum (strain F 1598)</name>
    <dbReference type="NCBI Taxonomy" id="765440"/>
    <lineage>
        <taxon>Eukaryota</taxon>
        <taxon>Fungi</taxon>
        <taxon>Dikarya</taxon>
        <taxon>Basidiomycota</taxon>
        <taxon>Agaricomycotina</taxon>
        <taxon>Agaricomycetes</taxon>
        <taxon>Agaricomycetidae</taxon>
        <taxon>Atheliales</taxon>
        <taxon>Atheliaceae</taxon>
        <taxon>Piloderma</taxon>
    </lineage>
</organism>
<evidence type="ECO:0000313" key="4">
    <source>
        <dbReference type="Proteomes" id="UP000054166"/>
    </source>
</evidence>
<sequence>MDDISSMVHGNMMSRPPAVLASVISVTFIGLGSLPKQWLRSTFRVRQQFVLKVLCWLKENNPKYYGHIDIDPNRIGGLPEDDVPVEILGIVRQSTDAGVVDRESDGYIPTDDGNIDETMASDTMDMDHSHPDAEMNHDGDHQLLTHFSEDKPDLILLQISGTVDNDLSKCTANKMMLWGLANLWKKGDEGGYAVQHSQQPVSDFGKPRQGEEGGADCPNYFEKAFPCLYPYGVGGPEAD</sequence>
<dbReference type="InterPro" id="IPR046700">
    <property type="entry name" value="DUF6570"/>
</dbReference>
<dbReference type="Pfam" id="PF20209">
    <property type="entry name" value="DUF6570"/>
    <property type="match status" value="1"/>
</dbReference>
<evidence type="ECO:0000313" key="3">
    <source>
        <dbReference type="EMBL" id="KIM73422.1"/>
    </source>
</evidence>
<feature type="transmembrane region" description="Helical" evidence="1">
    <location>
        <begin position="16"/>
        <end position="34"/>
    </location>
</feature>
<dbReference type="STRING" id="765440.A0A0C3B7Z2"/>
<protein>
    <recommendedName>
        <fullName evidence="2">DUF6570 domain-containing protein</fullName>
    </recommendedName>
</protein>
<reference evidence="4" key="2">
    <citation type="submission" date="2015-01" db="EMBL/GenBank/DDBJ databases">
        <title>Evolutionary Origins and Diversification of the Mycorrhizal Mutualists.</title>
        <authorList>
            <consortium name="DOE Joint Genome Institute"/>
            <consortium name="Mycorrhizal Genomics Consortium"/>
            <person name="Kohler A."/>
            <person name="Kuo A."/>
            <person name="Nagy L.G."/>
            <person name="Floudas D."/>
            <person name="Copeland A."/>
            <person name="Barry K.W."/>
            <person name="Cichocki N."/>
            <person name="Veneault-Fourrey C."/>
            <person name="LaButti K."/>
            <person name="Lindquist E.A."/>
            <person name="Lipzen A."/>
            <person name="Lundell T."/>
            <person name="Morin E."/>
            <person name="Murat C."/>
            <person name="Riley R."/>
            <person name="Ohm R."/>
            <person name="Sun H."/>
            <person name="Tunlid A."/>
            <person name="Henrissat B."/>
            <person name="Grigoriev I.V."/>
            <person name="Hibbett D.S."/>
            <person name="Martin F."/>
        </authorList>
    </citation>
    <scope>NUCLEOTIDE SEQUENCE [LARGE SCALE GENOMIC DNA]</scope>
    <source>
        <strain evidence="4">F 1598</strain>
    </source>
</reference>
<feature type="domain" description="DUF6570" evidence="2">
    <location>
        <begin position="11"/>
        <end position="75"/>
    </location>
</feature>
<gene>
    <name evidence="3" type="ORF">PILCRDRAFT_15222</name>
</gene>
<dbReference type="HOGENOM" id="CLU_1161525_0_0_1"/>
<keyword evidence="1" id="KW-0812">Transmembrane</keyword>